<accession>A0ABX6VBK8</accession>
<gene>
    <name evidence="2" type="ORF">FM038_022390</name>
</gene>
<name>A0ABX6VBK8_9GAMM</name>
<feature type="transmembrane region" description="Helical" evidence="1">
    <location>
        <begin position="34"/>
        <end position="52"/>
    </location>
</feature>
<keyword evidence="1" id="KW-0472">Membrane</keyword>
<keyword evidence="1" id="KW-0812">Transmembrane</keyword>
<dbReference type="Proteomes" id="UP000316416">
    <property type="component" value="Chromosome"/>
</dbReference>
<dbReference type="EMBL" id="CP045503">
    <property type="protein sequence ID" value="QPG59810.1"/>
    <property type="molecule type" value="Genomic_DNA"/>
</dbReference>
<feature type="transmembrane region" description="Helical" evidence="1">
    <location>
        <begin position="7"/>
        <end position="28"/>
    </location>
</feature>
<evidence type="ECO:0000313" key="2">
    <source>
        <dbReference type="EMBL" id="QPG59810.1"/>
    </source>
</evidence>
<keyword evidence="3" id="KW-1185">Reference proteome</keyword>
<proteinExistence type="predicted"/>
<evidence type="ECO:0000313" key="3">
    <source>
        <dbReference type="Proteomes" id="UP000316416"/>
    </source>
</evidence>
<sequence length="134" mass="14405">MKKPPLALSILMFLYIILASVALFRAISIQSVDLFSLGVIPVLVGLILRSRWASIIFKVYLAIQTLGLSALGGTAIIAYQISPQDVKVVIDGHNIPVAAVAAIAIVLLAFQIYVALAGSTKQYLQAERVINQDD</sequence>
<evidence type="ECO:0000256" key="1">
    <source>
        <dbReference type="SAM" id="Phobius"/>
    </source>
</evidence>
<feature type="transmembrane region" description="Helical" evidence="1">
    <location>
        <begin position="59"/>
        <end position="81"/>
    </location>
</feature>
<reference evidence="2" key="1">
    <citation type="submission" date="2021-07" db="EMBL/GenBank/DDBJ databases">
        <title>Shewanella sp. YLB-07 whole genome sequence.</title>
        <authorList>
            <person name="Yu L."/>
        </authorList>
    </citation>
    <scope>NUCLEOTIDE SEQUENCE</scope>
    <source>
        <strain evidence="2">YLB-08</strain>
    </source>
</reference>
<protein>
    <submittedName>
        <fullName evidence="2">Uncharacterized protein</fullName>
    </submittedName>
</protein>
<dbReference type="RefSeq" id="WP_142873760.1">
    <property type="nucleotide sequence ID" value="NZ_CP045503.2"/>
</dbReference>
<keyword evidence="1" id="KW-1133">Transmembrane helix</keyword>
<feature type="transmembrane region" description="Helical" evidence="1">
    <location>
        <begin position="93"/>
        <end position="116"/>
    </location>
</feature>
<organism evidence="2 3">
    <name type="scientific">Shewanella eurypsychrophilus</name>
    <dbReference type="NCBI Taxonomy" id="2593656"/>
    <lineage>
        <taxon>Bacteria</taxon>
        <taxon>Pseudomonadati</taxon>
        <taxon>Pseudomonadota</taxon>
        <taxon>Gammaproteobacteria</taxon>
        <taxon>Alteromonadales</taxon>
        <taxon>Shewanellaceae</taxon>
        <taxon>Shewanella</taxon>
    </lineage>
</organism>